<gene>
    <name evidence="1" type="ORF">CSSPTR1EN2_LOCUS9153</name>
</gene>
<dbReference type="Proteomes" id="UP001497512">
    <property type="component" value="Chromosome 16"/>
</dbReference>
<evidence type="ECO:0000313" key="2">
    <source>
        <dbReference type="Proteomes" id="UP001497512"/>
    </source>
</evidence>
<sequence length="145" mass="15893">MADFISYRHLGCSFFSRAAPRNVLVSRHCGGQTYGFGVAHVTGMNNIRVLQAKGGGVENGPPEDHYISRIKSGETEPNIPCDSCKGRGWLLCDFCNGQKTNVQVRANRFYRRCPTCRAVGVLICPQCKVFKCVTFADGTDAGLEL</sequence>
<keyword evidence="2" id="KW-1185">Reference proteome</keyword>
<reference evidence="1" key="1">
    <citation type="submission" date="2024-02" db="EMBL/GenBank/DDBJ databases">
        <authorList>
            <consortium name="ELIXIR-Norway"/>
            <consortium name="Elixir Norway"/>
        </authorList>
    </citation>
    <scope>NUCLEOTIDE SEQUENCE</scope>
</reference>
<accession>A0ABP0TYS0</accession>
<proteinExistence type="predicted"/>
<protein>
    <submittedName>
        <fullName evidence="1">Uncharacterized protein</fullName>
    </submittedName>
</protein>
<organism evidence="1 2">
    <name type="scientific">Sphagnum troendelagicum</name>
    <dbReference type="NCBI Taxonomy" id="128251"/>
    <lineage>
        <taxon>Eukaryota</taxon>
        <taxon>Viridiplantae</taxon>
        <taxon>Streptophyta</taxon>
        <taxon>Embryophyta</taxon>
        <taxon>Bryophyta</taxon>
        <taxon>Sphagnophytina</taxon>
        <taxon>Sphagnopsida</taxon>
        <taxon>Sphagnales</taxon>
        <taxon>Sphagnaceae</taxon>
        <taxon>Sphagnum</taxon>
    </lineage>
</organism>
<dbReference type="EMBL" id="OZ019908">
    <property type="protein sequence ID" value="CAK9208131.1"/>
    <property type="molecule type" value="Genomic_DNA"/>
</dbReference>
<dbReference type="SUPFAM" id="SSF57938">
    <property type="entry name" value="DnaJ/Hsp40 cysteine-rich domain"/>
    <property type="match status" value="1"/>
</dbReference>
<name>A0ABP0TYS0_9BRYO</name>
<dbReference type="InterPro" id="IPR036410">
    <property type="entry name" value="HSP_DnaJ_Cys-rich_dom_sf"/>
</dbReference>
<evidence type="ECO:0000313" key="1">
    <source>
        <dbReference type="EMBL" id="CAK9208131.1"/>
    </source>
</evidence>